<dbReference type="PROSITE" id="PS00892">
    <property type="entry name" value="HIT_1"/>
    <property type="match status" value="1"/>
</dbReference>
<organism evidence="6 7">
    <name type="scientific">Auxenochlorella protothecoides</name>
    <name type="common">Green microalga</name>
    <name type="synonym">Chlorella protothecoides</name>
    <dbReference type="NCBI Taxonomy" id="3075"/>
    <lineage>
        <taxon>Eukaryota</taxon>
        <taxon>Viridiplantae</taxon>
        <taxon>Chlorophyta</taxon>
        <taxon>core chlorophytes</taxon>
        <taxon>Trebouxiophyceae</taxon>
        <taxon>Chlorellales</taxon>
        <taxon>Chlorellaceae</taxon>
        <taxon>Auxenochlorella</taxon>
    </lineage>
</organism>
<dbReference type="GO" id="GO:0047627">
    <property type="term" value="F:adenylylsulfatase activity"/>
    <property type="evidence" value="ECO:0007669"/>
    <property type="project" value="UniProtKB-ARBA"/>
</dbReference>
<feature type="short sequence motif" description="Histidine triad motif" evidence="2 3">
    <location>
        <begin position="117"/>
        <end position="121"/>
    </location>
</feature>
<evidence type="ECO:0000256" key="1">
    <source>
        <dbReference type="PIRSR" id="PIRSR601310-1"/>
    </source>
</evidence>
<name>A0A3M7KXB0_AUXPR</name>
<dbReference type="InterPro" id="IPR011146">
    <property type="entry name" value="HIT-like"/>
</dbReference>
<accession>A0A3M7KXB0</accession>
<gene>
    <name evidence="6" type="ORF">APUTEX25_002559</name>
</gene>
<evidence type="ECO:0000313" key="6">
    <source>
        <dbReference type="EMBL" id="RMZ53982.1"/>
    </source>
</evidence>
<dbReference type="SUPFAM" id="SSF54197">
    <property type="entry name" value="HIT-like"/>
    <property type="match status" value="1"/>
</dbReference>
<dbReference type="CDD" id="cd01276">
    <property type="entry name" value="PKCI_related"/>
    <property type="match status" value="1"/>
</dbReference>
<dbReference type="PROSITE" id="PS51143">
    <property type="entry name" value="MT_A70"/>
    <property type="match status" value="1"/>
</dbReference>
<comment type="similarity">
    <text evidence="4">Belongs to the MT-A70-like family.</text>
</comment>
<evidence type="ECO:0000313" key="7">
    <source>
        <dbReference type="Proteomes" id="UP000279271"/>
    </source>
</evidence>
<dbReference type="EMBL" id="QOKY01000184">
    <property type="protein sequence ID" value="RMZ53982.1"/>
    <property type="molecule type" value="Genomic_DNA"/>
</dbReference>
<dbReference type="InterPro" id="IPR001310">
    <property type="entry name" value="Histidine_triad_HIT"/>
</dbReference>
<feature type="active site" description="Tele-AMP-histidine intermediate" evidence="1">
    <location>
        <position position="119"/>
    </location>
</feature>
<dbReference type="InterPro" id="IPR019808">
    <property type="entry name" value="Histidine_triad_CS"/>
</dbReference>
<dbReference type="PRINTS" id="PR00332">
    <property type="entry name" value="HISTRIAD"/>
</dbReference>
<dbReference type="Pfam" id="PF05063">
    <property type="entry name" value="MT-A70"/>
    <property type="match status" value="1"/>
</dbReference>
<evidence type="ECO:0000256" key="3">
    <source>
        <dbReference type="PROSITE-ProRule" id="PRU00464"/>
    </source>
</evidence>
<evidence type="ECO:0000256" key="4">
    <source>
        <dbReference type="PROSITE-ProRule" id="PRU00489"/>
    </source>
</evidence>
<dbReference type="InterPro" id="IPR007757">
    <property type="entry name" value="MT-A70-like"/>
</dbReference>
<evidence type="ECO:0000259" key="5">
    <source>
        <dbReference type="PROSITE" id="PS51084"/>
    </source>
</evidence>
<reference evidence="7" key="1">
    <citation type="journal article" date="2018" name="Algal Res.">
        <title>Characterization of plant carbon substrate utilization by Auxenochlorella protothecoides.</title>
        <authorList>
            <person name="Vogler B.W."/>
            <person name="Starkenburg S.R."/>
            <person name="Sudasinghe N."/>
            <person name="Schambach J.Y."/>
            <person name="Rollin J.A."/>
            <person name="Pattathil S."/>
            <person name="Barry A.N."/>
        </authorList>
    </citation>
    <scope>NUCLEOTIDE SEQUENCE [LARGE SCALE GENOMIC DNA]</scope>
    <source>
        <strain evidence="7">UTEX 25</strain>
    </source>
</reference>
<dbReference type="InterPro" id="IPR036265">
    <property type="entry name" value="HIT-like_sf"/>
</dbReference>
<dbReference type="PANTHER" id="PTHR23089">
    <property type="entry name" value="HISTIDINE TRIAD HIT PROTEIN"/>
    <property type="match status" value="1"/>
</dbReference>
<dbReference type="AlphaFoldDB" id="A0A3M7KXB0"/>
<sequence>MSSETEAAARAAASGAATSAQPTIFDKIVAKEIPAKIIYEDDQALAFRDVSPQAPIHFLVIPKVVDGLSQLSKAREDQKALLGHLFWVAGQVGTKECPGGFRVVVNDGKDGCQSVYHLHLHVIGGRQLAWPPGRREPDPRWAEANARHTLVAPAIERFLAALAPLLEDAPPLEPHQLWIGSDAQASGLLCQPAPLLAPLGTGPDWVAMAGLRRVLRPKFSCAASSGVGQGLPAERDLFGTLLVNASDAVVVARAAEHTVLLPARASFLLSDVKELGPLLQGGSRGGDTWGGTPQPGGHLHAIPNRSVKRGRHYHTLPGWNLLGLPLQGLLRPEAGGGAVVALWVTNRERLRRFVETELLPAWGLRHVATWHWLKLTPGGCPVSAMGSNHRRPYEPLLICRAAGQGMSVPPPAGEGTKHLDGRVFASVPGQHSRKPHLGHQLRELVAGGGECLEMFARELFPGWVSWGNEVLKYQVLDERGADGWDAGR</sequence>
<evidence type="ECO:0000256" key="2">
    <source>
        <dbReference type="PIRSR" id="PIRSR601310-3"/>
    </source>
</evidence>
<dbReference type="Gene3D" id="3.30.428.10">
    <property type="entry name" value="HIT-like"/>
    <property type="match status" value="1"/>
</dbReference>
<proteinExistence type="inferred from homology"/>
<dbReference type="FunFam" id="3.30.428.10:FF:000005">
    <property type="entry name" value="Histidine triad nucleotide-binding protein 1"/>
    <property type="match status" value="1"/>
</dbReference>
<dbReference type="PROSITE" id="PS51084">
    <property type="entry name" value="HIT_2"/>
    <property type="match status" value="1"/>
</dbReference>
<dbReference type="Pfam" id="PF01230">
    <property type="entry name" value="HIT"/>
    <property type="match status" value="1"/>
</dbReference>
<dbReference type="Proteomes" id="UP000279271">
    <property type="component" value="Unassembled WGS sequence"/>
</dbReference>
<feature type="domain" description="HIT" evidence="5">
    <location>
        <begin position="24"/>
        <end position="141"/>
    </location>
</feature>
<comment type="caution">
    <text evidence="6">The sequence shown here is derived from an EMBL/GenBank/DDBJ whole genome shotgun (WGS) entry which is preliminary data.</text>
</comment>
<protein>
    <recommendedName>
        <fullName evidence="5">HIT domain-containing protein</fullName>
    </recommendedName>
</protein>